<proteinExistence type="predicted"/>
<keyword evidence="3" id="KW-1185">Reference proteome</keyword>
<dbReference type="Proteomes" id="UP000297753">
    <property type="component" value="Unassembled WGS sequence"/>
</dbReference>
<evidence type="ECO:0000256" key="1">
    <source>
        <dbReference type="SAM" id="Phobius"/>
    </source>
</evidence>
<gene>
    <name evidence="2" type="ORF">ELS82_17265</name>
</gene>
<keyword evidence="1" id="KW-0472">Membrane</keyword>
<dbReference type="EMBL" id="SATR01000029">
    <property type="protein sequence ID" value="TFH90419.1"/>
    <property type="molecule type" value="Genomic_DNA"/>
</dbReference>
<feature type="transmembrane region" description="Helical" evidence="1">
    <location>
        <begin position="20"/>
        <end position="38"/>
    </location>
</feature>
<name>A0A4Y8WBV3_9VIBR</name>
<keyword evidence="1" id="KW-1133">Transmembrane helix</keyword>
<evidence type="ECO:0000313" key="3">
    <source>
        <dbReference type="Proteomes" id="UP000297753"/>
    </source>
</evidence>
<dbReference type="AlphaFoldDB" id="A0A4Y8WBV3"/>
<organism evidence="2 3">
    <name type="scientific">Vibrio ouci</name>
    <dbReference type="NCBI Taxonomy" id="2499078"/>
    <lineage>
        <taxon>Bacteria</taxon>
        <taxon>Pseudomonadati</taxon>
        <taxon>Pseudomonadota</taxon>
        <taxon>Gammaproteobacteria</taxon>
        <taxon>Vibrionales</taxon>
        <taxon>Vibrionaceae</taxon>
        <taxon>Vibrio</taxon>
    </lineage>
</organism>
<protein>
    <submittedName>
        <fullName evidence="2">Uncharacterized protein</fullName>
    </submittedName>
</protein>
<keyword evidence="1" id="KW-0812">Transmembrane</keyword>
<evidence type="ECO:0000313" key="2">
    <source>
        <dbReference type="EMBL" id="TFH90419.1"/>
    </source>
</evidence>
<reference evidence="2 3" key="1">
    <citation type="submission" date="2019-01" db="EMBL/GenBank/DDBJ databases">
        <title>Vibrio BEI176 sp. nov, a marine bacterium isolated from China: eastern marignal seas.</title>
        <authorList>
            <person name="Li B."/>
        </authorList>
    </citation>
    <scope>NUCLEOTIDE SEQUENCE [LARGE SCALE GENOMIC DNA]</scope>
    <source>
        <strain evidence="2 3">BEI176</strain>
    </source>
</reference>
<accession>A0A4Y8WBV3</accession>
<sequence>MLFQSHICSLYLSFLWPSTLLDVYMSLLMAINPAKIALSNFKHKYLQKVRNGRLEWRIHKPIC</sequence>
<comment type="caution">
    <text evidence="2">The sequence shown here is derived from an EMBL/GenBank/DDBJ whole genome shotgun (WGS) entry which is preliminary data.</text>
</comment>